<evidence type="ECO:0000313" key="1">
    <source>
        <dbReference type="EMBL" id="KKK75354.1"/>
    </source>
</evidence>
<proteinExistence type="predicted"/>
<organism evidence="1">
    <name type="scientific">marine sediment metagenome</name>
    <dbReference type="NCBI Taxonomy" id="412755"/>
    <lineage>
        <taxon>unclassified sequences</taxon>
        <taxon>metagenomes</taxon>
        <taxon>ecological metagenomes</taxon>
    </lineage>
</organism>
<gene>
    <name evidence="1" type="ORF">LCGC14_2874520</name>
</gene>
<reference evidence="1" key="1">
    <citation type="journal article" date="2015" name="Nature">
        <title>Complex archaea that bridge the gap between prokaryotes and eukaryotes.</title>
        <authorList>
            <person name="Spang A."/>
            <person name="Saw J.H."/>
            <person name="Jorgensen S.L."/>
            <person name="Zaremba-Niedzwiedzka K."/>
            <person name="Martijn J."/>
            <person name="Lind A.E."/>
            <person name="van Eijk R."/>
            <person name="Schleper C."/>
            <person name="Guy L."/>
            <person name="Ettema T.J."/>
        </authorList>
    </citation>
    <scope>NUCLEOTIDE SEQUENCE</scope>
</reference>
<sequence length="127" mass="13942">MTQELVPIDSGPPVSLLSGSPQERIREATAVASALAPVINDKGLYARIGNKRYALYEATCLRCGRITNAVTMVDAAGRDYFMGRTKFRVCRCLCGHTWRESEFGRKGFPKGAQKLTVPVAPEVQRVP</sequence>
<dbReference type="EMBL" id="LAZR01055906">
    <property type="protein sequence ID" value="KKK75354.1"/>
    <property type="molecule type" value="Genomic_DNA"/>
</dbReference>
<protein>
    <submittedName>
        <fullName evidence="1">Uncharacterized protein</fullName>
    </submittedName>
</protein>
<dbReference type="AlphaFoldDB" id="A0A0F9AA58"/>
<comment type="caution">
    <text evidence="1">The sequence shown here is derived from an EMBL/GenBank/DDBJ whole genome shotgun (WGS) entry which is preliminary data.</text>
</comment>
<feature type="non-terminal residue" evidence="1">
    <location>
        <position position="127"/>
    </location>
</feature>
<accession>A0A0F9AA58</accession>
<name>A0A0F9AA58_9ZZZZ</name>